<organism evidence="1 2">
    <name type="scientific">Saccharopolyspora spinosa</name>
    <dbReference type="NCBI Taxonomy" id="60894"/>
    <lineage>
        <taxon>Bacteria</taxon>
        <taxon>Bacillati</taxon>
        <taxon>Actinomycetota</taxon>
        <taxon>Actinomycetes</taxon>
        <taxon>Pseudonocardiales</taxon>
        <taxon>Pseudonocardiaceae</taxon>
        <taxon>Saccharopolyspora</taxon>
    </lineage>
</organism>
<dbReference type="Proteomes" id="UP000233786">
    <property type="component" value="Unassembled WGS sequence"/>
</dbReference>
<accession>A0A2N3Y602</accession>
<reference evidence="1" key="1">
    <citation type="submission" date="2017-12" db="EMBL/GenBank/DDBJ databases">
        <title>Sequencing the genomes of 1000 Actinobacteria strains.</title>
        <authorList>
            <person name="Klenk H.-P."/>
        </authorList>
    </citation>
    <scope>NUCLEOTIDE SEQUENCE [LARGE SCALE GENOMIC DNA]</scope>
    <source>
        <strain evidence="1">DSM 44228</strain>
    </source>
</reference>
<keyword evidence="1" id="KW-0540">Nuclease</keyword>
<dbReference type="AlphaFoldDB" id="A0A2N3Y602"/>
<evidence type="ECO:0000313" key="1">
    <source>
        <dbReference type="EMBL" id="PKW18340.1"/>
    </source>
</evidence>
<gene>
    <name evidence="1" type="ORF">A8926_6413</name>
</gene>
<protein>
    <submittedName>
        <fullName evidence="1">DDE superfamily endonuclease</fullName>
    </submittedName>
</protein>
<comment type="caution">
    <text evidence="1">The sequence shown here is derived from an EMBL/GenBank/DDBJ whole genome shotgun (WGS) entry which is preliminary data.</text>
</comment>
<name>A0A2N3Y602_SACSN</name>
<dbReference type="GO" id="GO:0004519">
    <property type="term" value="F:endonuclease activity"/>
    <property type="evidence" value="ECO:0007669"/>
    <property type="project" value="UniProtKB-KW"/>
</dbReference>
<keyword evidence="1" id="KW-0378">Hydrolase</keyword>
<evidence type="ECO:0000313" key="2">
    <source>
        <dbReference type="Proteomes" id="UP000233786"/>
    </source>
</evidence>
<sequence>MTTTCASHGRTPVLLHQLSPTLIAMSAAPAYRPNGTQATQLLQPKHSSDNTESLIKSVPDQHDQLDGDPVTPIWGGLSTHQPKAIKAWMTTRRHWAVAARLPAYAPEPSPVEPASDNVKATQPANFCPNAIDQPDTSTETGLESISNSYQLCFPFLDRTGLPQLTKTTQTMKDC</sequence>
<keyword evidence="2" id="KW-1185">Reference proteome</keyword>
<keyword evidence="1" id="KW-0255">Endonuclease</keyword>
<dbReference type="EMBL" id="PJNB01000001">
    <property type="protein sequence ID" value="PKW18340.1"/>
    <property type="molecule type" value="Genomic_DNA"/>
</dbReference>
<proteinExistence type="predicted"/>